<dbReference type="Pfam" id="PF02770">
    <property type="entry name" value="Acyl-CoA_dh_M"/>
    <property type="match status" value="1"/>
</dbReference>
<dbReference type="Proteomes" id="UP000017837">
    <property type="component" value="Unassembled WGS sequence"/>
</dbReference>
<dbReference type="PANTHER" id="PTHR43831:SF1">
    <property type="entry name" value="ISOBUTYRYL-COA DEHYDROGENASE, MITOCHONDRIAL"/>
    <property type="match status" value="1"/>
</dbReference>
<dbReference type="AlphaFoldDB" id="V4QT14"/>
<name>V4QT14_9CAUL</name>
<dbReference type="GO" id="GO:0050660">
    <property type="term" value="F:flavin adenine dinucleotide binding"/>
    <property type="evidence" value="ECO:0007669"/>
    <property type="project" value="InterPro"/>
</dbReference>
<evidence type="ECO:0000313" key="12">
    <source>
        <dbReference type="EMBL" id="ESQ82323.1"/>
    </source>
</evidence>
<keyword evidence="4" id="KW-0101">Branched-chain amino acid catabolism</keyword>
<evidence type="ECO:0000256" key="8">
    <source>
        <dbReference type="RuleBase" id="RU362125"/>
    </source>
</evidence>
<comment type="caution">
    <text evidence="12">The sequence shown here is derived from an EMBL/GenBank/DDBJ whole genome shotgun (WGS) entry which is preliminary data.</text>
</comment>
<dbReference type="InterPro" id="IPR009100">
    <property type="entry name" value="AcylCoA_DH/oxidase_NM_dom_sf"/>
</dbReference>
<evidence type="ECO:0000256" key="4">
    <source>
        <dbReference type="ARBA" id="ARBA00022456"/>
    </source>
</evidence>
<dbReference type="PROSITE" id="PS00073">
    <property type="entry name" value="ACYL_COA_DH_2"/>
    <property type="match status" value="1"/>
</dbReference>
<evidence type="ECO:0000259" key="10">
    <source>
        <dbReference type="Pfam" id="PF02770"/>
    </source>
</evidence>
<comment type="similarity">
    <text evidence="3 8">Belongs to the acyl-CoA dehydrogenase family.</text>
</comment>
<organism evidence="12 13">
    <name type="scientific">Asticcacaulis benevestitus DSM 16100 = ATCC BAA-896</name>
    <dbReference type="NCBI Taxonomy" id="1121022"/>
    <lineage>
        <taxon>Bacteria</taxon>
        <taxon>Pseudomonadati</taxon>
        <taxon>Pseudomonadota</taxon>
        <taxon>Alphaproteobacteria</taxon>
        <taxon>Caulobacterales</taxon>
        <taxon>Caulobacteraceae</taxon>
        <taxon>Asticcacaulis</taxon>
    </lineage>
</organism>
<dbReference type="InterPro" id="IPR036250">
    <property type="entry name" value="AcylCo_DH-like_C"/>
</dbReference>
<comment type="cofactor">
    <cofactor evidence="1 8">
        <name>FAD</name>
        <dbReference type="ChEBI" id="CHEBI:57692"/>
    </cofactor>
</comment>
<keyword evidence="6 8" id="KW-0274">FAD</keyword>
<evidence type="ECO:0000256" key="7">
    <source>
        <dbReference type="ARBA" id="ARBA00023002"/>
    </source>
</evidence>
<dbReference type="FunFam" id="2.40.110.10:FF:000001">
    <property type="entry name" value="Acyl-CoA dehydrogenase, mitochondrial"/>
    <property type="match status" value="1"/>
</dbReference>
<gene>
    <name evidence="12" type="ORF">ABENE_21060</name>
</gene>
<dbReference type="InterPro" id="IPR037069">
    <property type="entry name" value="AcylCoA_DH/ox_N_sf"/>
</dbReference>
<evidence type="ECO:0000259" key="9">
    <source>
        <dbReference type="Pfam" id="PF00441"/>
    </source>
</evidence>
<dbReference type="SUPFAM" id="SSF47203">
    <property type="entry name" value="Acyl-CoA dehydrogenase C-terminal domain-like"/>
    <property type="match status" value="1"/>
</dbReference>
<keyword evidence="7 8" id="KW-0560">Oxidoreductase</keyword>
<evidence type="ECO:0000256" key="3">
    <source>
        <dbReference type="ARBA" id="ARBA00009347"/>
    </source>
</evidence>
<dbReference type="GO" id="GO:0003995">
    <property type="term" value="F:acyl-CoA dehydrogenase activity"/>
    <property type="evidence" value="ECO:0007669"/>
    <property type="project" value="InterPro"/>
</dbReference>
<dbReference type="RefSeq" id="WP_018081656.1">
    <property type="nucleotide sequence ID" value="NZ_AQWM01000006.1"/>
</dbReference>
<protein>
    <submittedName>
        <fullName evidence="12">Acyl-CoA dehydrogenase</fullName>
    </submittedName>
</protein>
<evidence type="ECO:0000256" key="6">
    <source>
        <dbReference type="ARBA" id="ARBA00022827"/>
    </source>
</evidence>
<dbReference type="Gene3D" id="1.10.540.10">
    <property type="entry name" value="Acyl-CoA dehydrogenase/oxidase, N-terminal domain"/>
    <property type="match status" value="1"/>
</dbReference>
<dbReference type="PROSITE" id="PS00072">
    <property type="entry name" value="ACYL_COA_DH_1"/>
    <property type="match status" value="1"/>
</dbReference>
<dbReference type="eggNOG" id="COG1960">
    <property type="taxonomic scope" value="Bacteria"/>
</dbReference>
<evidence type="ECO:0000256" key="1">
    <source>
        <dbReference type="ARBA" id="ARBA00001974"/>
    </source>
</evidence>
<dbReference type="Gene3D" id="1.20.140.10">
    <property type="entry name" value="Butyryl-CoA Dehydrogenase, subunit A, domain 3"/>
    <property type="match status" value="1"/>
</dbReference>
<dbReference type="InterPro" id="IPR013786">
    <property type="entry name" value="AcylCoA_DH/ox_N"/>
</dbReference>
<dbReference type="InterPro" id="IPR046373">
    <property type="entry name" value="Acyl-CoA_Oxase/DH_mid-dom_sf"/>
</dbReference>
<sequence>MPLNDDQAMISEAARRFAYDKLRPFAGAWDEQKHFPVDVMREAAELGFAAIYTGEEHGGAAMSRLDAVLIFEQLSRGCIATAAFLSIHNMCTWMIDSFGSDALRARFVPPLTSMAMVASYCLTEPGSGSDAAAMKTRAVREGEAYVLNGSKAFISGAGVSDIYVVMAKTDETISAFVVPKETPGLSFGAVEKKMGWNAQPTRQVMFDQVRIPVDNRIGDEGQGFKFAMKGLDGGRLNIAACSLGGAQDALDRAMAYASERSQFGQHLNAFQVTQFKLADMETELQAARSMLYEAAARLDDHTPDATKWCAMAKRFVTDTCSKIANEALQIHGGYGYLHDYGVERIVRDLRVHQILEGTNEIMRVIIARDMLKGS</sequence>
<evidence type="ECO:0000313" key="13">
    <source>
        <dbReference type="Proteomes" id="UP000017837"/>
    </source>
</evidence>
<dbReference type="InterPro" id="IPR006091">
    <property type="entry name" value="Acyl-CoA_Oxase/DH_mid-dom"/>
</dbReference>
<proteinExistence type="inferred from homology"/>
<dbReference type="Pfam" id="PF00441">
    <property type="entry name" value="Acyl-CoA_dh_1"/>
    <property type="match status" value="1"/>
</dbReference>
<dbReference type="SUPFAM" id="SSF56645">
    <property type="entry name" value="Acyl-CoA dehydrogenase NM domain-like"/>
    <property type="match status" value="1"/>
</dbReference>
<dbReference type="InterPro" id="IPR006089">
    <property type="entry name" value="Acyl-CoA_DH_CS"/>
</dbReference>
<dbReference type="Pfam" id="PF02771">
    <property type="entry name" value="Acyl-CoA_dh_N"/>
    <property type="match status" value="1"/>
</dbReference>
<feature type="domain" description="Acyl-CoA dehydrogenase/oxidase N-terminal" evidence="11">
    <location>
        <begin position="5"/>
        <end position="114"/>
    </location>
</feature>
<accession>V4QT14</accession>
<dbReference type="PIRSF" id="PIRSF016578">
    <property type="entry name" value="HsaA"/>
    <property type="match status" value="1"/>
</dbReference>
<comment type="pathway">
    <text evidence="2">Amino-acid degradation; L-valine degradation.</text>
</comment>
<feature type="domain" description="Acyl-CoA dehydrogenase/oxidase C-terminal" evidence="9">
    <location>
        <begin position="221"/>
        <end position="370"/>
    </location>
</feature>
<dbReference type="Gene3D" id="2.40.110.10">
    <property type="entry name" value="Butyryl-CoA Dehydrogenase, subunit A, domain 2"/>
    <property type="match status" value="1"/>
</dbReference>
<dbReference type="InterPro" id="IPR009075">
    <property type="entry name" value="AcylCo_DH/oxidase_C"/>
</dbReference>
<evidence type="ECO:0000256" key="5">
    <source>
        <dbReference type="ARBA" id="ARBA00022630"/>
    </source>
</evidence>
<dbReference type="FunFam" id="1.20.140.10:FF:000001">
    <property type="entry name" value="Acyl-CoA dehydrogenase"/>
    <property type="match status" value="1"/>
</dbReference>
<dbReference type="STRING" id="1121022.GCA_000376105_01991"/>
<dbReference type="PANTHER" id="PTHR43831">
    <property type="entry name" value="ISOBUTYRYL-COA DEHYDROGENASE"/>
    <property type="match status" value="1"/>
</dbReference>
<keyword evidence="13" id="KW-1185">Reference proteome</keyword>
<dbReference type="InterPro" id="IPR052547">
    <property type="entry name" value="Mito_Isobutyryl-CoADH"/>
</dbReference>
<feature type="domain" description="Acyl-CoA oxidase/dehydrogenase middle" evidence="10">
    <location>
        <begin position="120"/>
        <end position="209"/>
    </location>
</feature>
<dbReference type="EMBL" id="AWGB01000077">
    <property type="protein sequence ID" value="ESQ82323.1"/>
    <property type="molecule type" value="Genomic_DNA"/>
</dbReference>
<keyword evidence="5 8" id="KW-0285">Flavoprotein</keyword>
<dbReference type="OrthoDB" id="9775090at2"/>
<evidence type="ECO:0000259" key="11">
    <source>
        <dbReference type="Pfam" id="PF02771"/>
    </source>
</evidence>
<dbReference type="GO" id="GO:0009083">
    <property type="term" value="P:branched-chain amino acid catabolic process"/>
    <property type="evidence" value="ECO:0007669"/>
    <property type="project" value="UniProtKB-KW"/>
</dbReference>
<reference evidence="12 13" key="1">
    <citation type="journal article" date="2014" name="Nature">
        <title>Sequential evolution of bacterial morphology by co-option of a developmental regulator.</title>
        <authorList>
            <person name="Jiang C."/>
            <person name="Brown P.J."/>
            <person name="Ducret A."/>
            <person name="Brun Y.V."/>
        </authorList>
    </citation>
    <scope>NUCLEOTIDE SEQUENCE [LARGE SCALE GENOMIC DNA]</scope>
    <source>
        <strain evidence="12 13">DSM 16100</strain>
    </source>
</reference>
<evidence type="ECO:0000256" key="2">
    <source>
        <dbReference type="ARBA" id="ARBA00005109"/>
    </source>
</evidence>
<dbReference type="PATRIC" id="fig|1121022.4.peg.4315"/>